<dbReference type="InterPro" id="IPR011990">
    <property type="entry name" value="TPR-like_helical_dom_sf"/>
</dbReference>
<dbReference type="Gene3D" id="1.25.40.10">
    <property type="entry name" value="Tetratricopeptide repeat domain"/>
    <property type="match status" value="1"/>
</dbReference>
<evidence type="ECO:0000256" key="1">
    <source>
        <dbReference type="ARBA" id="ARBA00005857"/>
    </source>
</evidence>
<dbReference type="InterPro" id="IPR033891">
    <property type="entry name" value="TTC38"/>
</dbReference>
<dbReference type="SUPFAM" id="SSF48452">
    <property type="entry name" value="TPR-like"/>
    <property type="match status" value="1"/>
</dbReference>
<evidence type="ECO:0000256" key="2">
    <source>
        <dbReference type="ARBA" id="ARBA00019992"/>
    </source>
</evidence>
<dbReference type="CDD" id="cd05804">
    <property type="entry name" value="StaR_like"/>
    <property type="match status" value="1"/>
</dbReference>
<dbReference type="PANTHER" id="PTHR16263:SF4">
    <property type="entry name" value="TETRATRICOPEPTIDE REPEAT PROTEIN 38"/>
    <property type="match status" value="1"/>
</dbReference>
<comment type="caution">
    <text evidence="5">The sequence shown here is derived from an EMBL/GenBank/DDBJ whole genome shotgun (WGS) entry which is preliminary data.</text>
</comment>
<accession>A0A7W8LEY0</accession>
<dbReference type="Proteomes" id="UP000592820">
    <property type="component" value="Unassembled WGS sequence"/>
</dbReference>
<name>A0A7W8LEY0_9BURK</name>
<comment type="similarity">
    <text evidence="1">Belongs to the TTC38 family.</text>
</comment>
<evidence type="ECO:0000256" key="3">
    <source>
        <dbReference type="ARBA" id="ARBA00022737"/>
    </source>
</evidence>
<dbReference type="EMBL" id="JACHDE010000041">
    <property type="protein sequence ID" value="MBB5405747.1"/>
    <property type="molecule type" value="Genomic_DNA"/>
</dbReference>
<evidence type="ECO:0000313" key="6">
    <source>
        <dbReference type="Proteomes" id="UP000592820"/>
    </source>
</evidence>
<sequence>MPEMLADNRHMATSSRISATQKPGLMNVSHTEPLRGRPQTIAEPLLTNFWSIRFMGRLDRYDLPLSTTSDLAAERYRTGVDLLLSLWPGAGEALDEAIAADPDFALAHAARARLHAISAQPSEARAKIVKALDLVARNGTERERTHVNALSLAIHGQSAKALAAVLVHTDRWPRDIVILSMPLGAFGLFAFSGMADHDQARVDLCERHAKHFDADDWWFLTYRGWAHGENGNLRLGRTLTQRALQLRRHNVNAAHAVAHVLYESGANEEAQEFITGWLPEYDKTGVLHGHIAWHSALIALELGDIERALAVYNDHVAPASSQGTPINIVSDTSSFLWRLHAYGHTVPAGMWDDAAKYASNFFQDVGFPFVDFHMALVAAASGNGEAVEQRVAVLHKLIEDGKLSAGPVVPAICRASLAFAEEEYALAAEILAPVAREVVRIGGSGAQREIVEDMLLVALMRSGEAAKAHAILNERLQRRPSPRDTRWLNQLLSPQTSLAN</sequence>
<evidence type="ECO:0000313" key="5">
    <source>
        <dbReference type="EMBL" id="MBB5405747.1"/>
    </source>
</evidence>
<dbReference type="PANTHER" id="PTHR16263">
    <property type="entry name" value="TETRATRICOPEPTIDE REPEAT PROTEIN 38"/>
    <property type="match status" value="1"/>
</dbReference>
<dbReference type="AlphaFoldDB" id="A0A7W8LEY0"/>
<keyword evidence="3" id="KW-0677">Repeat</keyword>
<gene>
    <name evidence="5" type="ORF">HDG41_007843</name>
</gene>
<keyword evidence="4" id="KW-0802">TPR repeat</keyword>
<proteinExistence type="inferred from homology"/>
<evidence type="ECO:0000256" key="4">
    <source>
        <dbReference type="ARBA" id="ARBA00022803"/>
    </source>
</evidence>
<protein>
    <recommendedName>
        <fullName evidence="2">Tetratricopeptide repeat protein 38</fullName>
    </recommendedName>
</protein>
<organism evidence="5 6">
    <name type="scientific">Paraburkholderia youngii</name>
    <dbReference type="NCBI Taxonomy" id="2782701"/>
    <lineage>
        <taxon>Bacteria</taxon>
        <taxon>Pseudomonadati</taxon>
        <taxon>Pseudomonadota</taxon>
        <taxon>Betaproteobacteria</taxon>
        <taxon>Burkholderiales</taxon>
        <taxon>Burkholderiaceae</taxon>
        <taxon>Paraburkholderia</taxon>
    </lineage>
</organism>
<reference evidence="5 6" key="1">
    <citation type="submission" date="2020-08" db="EMBL/GenBank/DDBJ databases">
        <title>Genomic Encyclopedia of Type Strains, Phase IV (KMG-V): Genome sequencing to study the core and pangenomes of soil and plant-associated prokaryotes.</title>
        <authorList>
            <person name="Whitman W."/>
        </authorList>
    </citation>
    <scope>NUCLEOTIDE SEQUENCE [LARGE SCALE GENOMIC DNA]</scope>
    <source>
        <strain evidence="5 6">JPY162</strain>
    </source>
</reference>